<keyword evidence="2" id="KW-1185">Reference proteome</keyword>
<dbReference type="Gene3D" id="3.60.15.10">
    <property type="entry name" value="Ribonuclease Z/Hydroxyacylglutathione hydrolase-like"/>
    <property type="match status" value="1"/>
</dbReference>
<dbReference type="OrthoDB" id="9761531at2"/>
<protein>
    <recommendedName>
        <fullName evidence="3">Metallo-beta-lactamase superfamily protein</fullName>
    </recommendedName>
</protein>
<dbReference type="SUPFAM" id="SSF56281">
    <property type="entry name" value="Metallo-hydrolase/oxidoreductase"/>
    <property type="match status" value="1"/>
</dbReference>
<name>A0A1M6NB95_9CLOT</name>
<evidence type="ECO:0000313" key="2">
    <source>
        <dbReference type="Proteomes" id="UP000184310"/>
    </source>
</evidence>
<evidence type="ECO:0000313" key="1">
    <source>
        <dbReference type="EMBL" id="SHJ93000.1"/>
    </source>
</evidence>
<accession>A0A1M6NB95</accession>
<dbReference type="EMBL" id="FQZB01000012">
    <property type="protein sequence ID" value="SHJ93000.1"/>
    <property type="molecule type" value="Genomic_DNA"/>
</dbReference>
<dbReference type="AlphaFoldDB" id="A0A1M6NB95"/>
<dbReference type="RefSeq" id="WP_072989038.1">
    <property type="nucleotide sequence ID" value="NZ_FQZB01000012.1"/>
</dbReference>
<dbReference type="Proteomes" id="UP000184310">
    <property type="component" value="Unassembled WGS sequence"/>
</dbReference>
<organism evidence="1 2">
    <name type="scientific">Clostridium cavendishii DSM 21758</name>
    <dbReference type="NCBI Taxonomy" id="1121302"/>
    <lineage>
        <taxon>Bacteria</taxon>
        <taxon>Bacillati</taxon>
        <taxon>Bacillota</taxon>
        <taxon>Clostridia</taxon>
        <taxon>Eubacteriales</taxon>
        <taxon>Clostridiaceae</taxon>
        <taxon>Clostridium</taxon>
    </lineage>
</organism>
<reference evidence="1 2" key="1">
    <citation type="submission" date="2016-11" db="EMBL/GenBank/DDBJ databases">
        <authorList>
            <person name="Jaros S."/>
            <person name="Januszkiewicz K."/>
            <person name="Wedrychowicz H."/>
        </authorList>
    </citation>
    <scope>NUCLEOTIDE SEQUENCE [LARGE SCALE GENOMIC DNA]</scope>
    <source>
        <strain evidence="1 2">DSM 21758</strain>
    </source>
</reference>
<dbReference type="InterPro" id="IPR036866">
    <property type="entry name" value="RibonucZ/Hydroxyglut_hydro"/>
</dbReference>
<gene>
    <name evidence="1" type="ORF">SAMN02745163_02853</name>
</gene>
<sequence length="65" mass="7614">MYLPDFVFENELYFSEDKIKLFHIPGHTIDLISVLDEEDNVLLVGDNIRKIILNAYCKKMSILIL</sequence>
<evidence type="ECO:0008006" key="3">
    <source>
        <dbReference type="Google" id="ProtNLM"/>
    </source>
</evidence>
<proteinExistence type="predicted"/>
<dbReference type="STRING" id="1121302.SAMN02745163_02853"/>